<gene>
    <name evidence="1" type="ORF">SIOphi_00645</name>
</gene>
<organism evidence="1 2">
    <name type="scientific">Bacillus phage SIOphi</name>
    <dbReference type="NCBI Taxonomy" id="1285382"/>
    <lineage>
        <taxon>Viruses</taxon>
        <taxon>Duplodnaviria</taxon>
        <taxon>Heunggongvirae</taxon>
        <taxon>Uroviricota</taxon>
        <taxon>Caudoviricetes</taxon>
        <taxon>Herelleviridae</taxon>
        <taxon>Bastillevirinae</taxon>
        <taxon>Siophivirus</taxon>
        <taxon>Siophivirus SIOphi</taxon>
    </lineage>
</organism>
<proteinExistence type="predicted"/>
<accession>R4JDU9</accession>
<dbReference type="EMBL" id="KC699836">
    <property type="protein sequence ID" value="AGK86937.1"/>
    <property type="molecule type" value="Genomic_DNA"/>
</dbReference>
<reference evidence="1 2" key="1">
    <citation type="submission" date="2013-02" db="EMBL/GenBank/DDBJ databases">
        <authorList>
            <person name="Lukaszewicz M."/>
            <person name="Biegalska A."/>
            <person name="Krasowska A."/>
        </authorList>
    </citation>
    <scope>NUCLEOTIDE SEQUENCE [LARGE SCALE GENOMIC DNA]</scope>
</reference>
<sequence length="175" mass="20453">MSDQTTNSEQQVVNGKQIYDQIVMLEKECKMAKLAYQKFAGEFGYDYEVTKSMKELWEKKNKELGSLWAKEYTTEPKLQTNIKEAINELKRRKRRLDKHVVESPATTTIHGFIQARAYEYARIAEYLQRVLEGASLVDGEASELETIKNSCDKLFEEMTTYTRKTKEMFNYGKAF</sequence>
<keyword evidence="2" id="KW-1185">Reference proteome</keyword>
<protein>
    <submittedName>
        <fullName evidence="1">Uncharacterized protein</fullName>
    </submittedName>
</protein>
<evidence type="ECO:0000313" key="2">
    <source>
        <dbReference type="Proteomes" id="UP000258501"/>
    </source>
</evidence>
<evidence type="ECO:0000313" key="1">
    <source>
        <dbReference type="EMBL" id="AGK86937.1"/>
    </source>
</evidence>
<name>R4JDU9_9CAUD</name>
<dbReference type="Proteomes" id="UP000258501">
    <property type="component" value="Segment"/>
</dbReference>